<keyword evidence="2" id="KW-1185">Reference proteome</keyword>
<reference evidence="1" key="1">
    <citation type="submission" date="2022-04" db="EMBL/GenBank/DDBJ databases">
        <authorList>
            <person name="Ren T."/>
        </authorList>
    </citation>
    <scope>NUCLEOTIDE SEQUENCE</scope>
    <source>
        <strain evidence="1">F63249</strain>
    </source>
</reference>
<comment type="caution">
    <text evidence="1">The sequence shown here is derived from an EMBL/GenBank/DDBJ whole genome shotgun (WGS) entry which is preliminary data.</text>
</comment>
<evidence type="ECO:0000313" key="2">
    <source>
        <dbReference type="Proteomes" id="UP001203687"/>
    </source>
</evidence>
<proteinExistence type="predicted"/>
<accession>A0ABT0H946</accession>
<gene>
    <name evidence="1" type="ORF">MUY34_09655</name>
</gene>
<dbReference type="RefSeq" id="WP_248412901.1">
    <property type="nucleotide sequence ID" value="NZ_JALPQF010000008.1"/>
</dbReference>
<dbReference type="EMBL" id="JALPQF010000008">
    <property type="protein sequence ID" value="MCK8480888.1"/>
    <property type="molecule type" value="Genomic_DNA"/>
</dbReference>
<name>A0ABT0H946_9FLAO</name>
<organism evidence="1 2">
    <name type="scientific">Psychroserpens algicola</name>
    <dbReference type="NCBI Taxonomy" id="1719034"/>
    <lineage>
        <taxon>Bacteria</taxon>
        <taxon>Pseudomonadati</taxon>
        <taxon>Bacteroidota</taxon>
        <taxon>Flavobacteriia</taxon>
        <taxon>Flavobacteriales</taxon>
        <taxon>Flavobacteriaceae</taxon>
        <taxon>Psychroserpens</taxon>
    </lineage>
</organism>
<dbReference type="Proteomes" id="UP001203687">
    <property type="component" value="Unassembled WGS sequence"/>
</dbReference>
<evidence type="ECO:0000313" key="1">
    <source>
        <dbReference type="EMBL" id="MCK8480888.1"/>
    </source>
</evidence>
<evidence type="ECO:0008006" key="3">
    <source>
        <dbReference type="Google" id="ProtNLM"/>
    </source>
</evidence>
<sequence>MTDLYKQLTYDDMTSILTEVYNGVTEKDKVNVEFHIDKPSDARIAYFFNEHDINGKQFIMLTNFDNSTRRFVSNPDPKNQLARWYFIKDDKMVYRKDKYTKEEEANKMKGETFKIIDYYMFDDNFDNDKKVKPLIDNLLSSPNESNLNKMYGYLYLSEYYLLNNDFENAEKALLKLSNVFEKSSDIPRGYALIVDMARTEYEILKRF</sequence>
<protein>
    <recommendedName>
        <fullName evidence="3">Tetratricopeptide repeat protein</fullName>
    </recommendedName>
</protein>